<evidence type="ECO:0000313" key="1">
    <source>
        <dbReference type="EMBL" id="TGZ48000.1"/>
    </source>
</evidence>
<protein>
    <submittedName>
        <fullName evidence="1">Uncharacterized protein</fullName>
    </submittedName>
</protein>
<proteinExistence type="predicted"/>
<dbReference type="EMBL" id="QBLH01002572">
    <property type="protein sequence ID" value="TGZ48000.1"/>
    <property type="molecule type" value="Genomic_DNA"/>
</dbReference>
<organism evidence="1 2">
    <name type="scientific">Temnothorax longispinosus</name>
    <dbReference type="NCBI Taxonomy" id="300112"/>
    <lineage>
        <taxon>Eukaryota</taxon>
        <taxon>Metazoa</taxon>
        <taxon>Ecdysozoa</taxon>
        <taxon>Arthropoda</taxon>
        <taxon>Hexapoda</taxon>
        <taxon>Insecta</taxon>
        <taxon>Pterygota</taxon>
        <taxon>Neoptera</taxon>
        <taxon>Endopterygota</taxon>
        <taxon>Hymenoptera</taxon>
        <taxon>Apocrita</taxon>
        <taxon>Aculeata</taxon>
        <taxon>Formicoidea</taxon>
        <taxon>Formicidae</taxon>
        <taxon>Myrmicinae</taxon>
        <taxon>Temnothorax</taxon>
    </lineage>
</organism>
<dbReference type="Proteomes" id="UP000310200">
    <property type="component" value="Unassembled WGS sequence"/>
</dbReference>
<name>A0A4S2KFP2_9HYME</name>
<sequence>MAIMENDSGKKKCRLSNAKAKQIDSFQTYRRIMWQYDNSSVWSFRAGVKMVTIEKDPGVNMRWERRERAEKRELYSPLCSRFKEFSRENII</sequence>
<accession>A0A4S2KFP2</accession>
<evidence type="ECO:0000313" key="2">
    <source>
        <dbReference type="Proteomes" id="UP000310200"/>
    </source>
</evidence>
<gene>
    <name evidence="1" type="ORF">DBV15_05757</name>
</gene>
<dbReference type="AlphaFoldDB" id="A0A4S2KFP2"/>
<comment type="caution">
    <text evidence="1">The sequence shown here is derived from an EMBL/GenBank/DDBJ whole genome shotgun (WGS) entry which is preliminary data.</text>
</comment>
<keyword evidence="2" id="KW-1185">Reference proteome</keyword>
<reference evidence="1 2" key="1">
    <citation type="journal article" date="2019" name="Philos. Trans. R. Soc. Lond., B, Biol. Sci.">
        <title>Ant behaviour and brain gene expression of defending hosts depend on the ecological success of the intruding social parasite.</title>
        <authorList>
            <person name="Kaur R."/>
            <person name="Stoldt M."/>
            <person name="Jongepier E."/>
            <person name="Feldmeyer B."/>
            <person name="Menzel F."/>
            <person name="Bornberg-Bauer E."/>
            <person name="Foitzik S."/>
        </authorList>
    </citation>
    <scope>NUCLEOTIDE SEQUENCE [LARGE SCALE GENOMIC DNA]</scope>
    <source>
        <tissue evidence="1">Whole body</tissue>
    </source>
</reference>